<dbReference type="AlphaFoldDB" id="D8QD63"/>
<dbReference type="Proteomes" id="UP000007431">
    <property type="component" value="Unassembled WGS sequence"/>
</dbReference>
<evidence type="ECO:0000313" key="4">
    <source>
        <dbReference type="Proteomes" id="UP000007431"/>
    </source>
</evidence>
<evidence type="ECO:0000256" key="1">
    <source>
        <dbReference type="SAM" id="MobiDB-lite"/>
    </source>
</evidence>
<reference evidence="3 4" key="1">
    <citation type="journal article" date="2010" name="Nat. Biotechnol.">
        <title>Genome sequence of the model mushroom Schizophyllum commune.</title>
        <authorList>
            <person name="Ohm R.A."/>
            <person name="de Jong J.F."/>
            <person name="Lugones L.G."/>
            <person name="Aerts A."/>
            <person name="Kothe E."/>
            <person name="Stajich J.E."/>
            <person name="de Vries R.P."/>
            <person name="Record E."/>
            <person name="Levasseur A."/>
            <person name="Baker S.E."/>
            <person name="Bartholomew K.A."/>
            <person name="Coutinho P.M."/>
            <person name="Erdmann S."/>
            <person name="Fowler T.J."/>
            <person name="Gathman A.C."/>
            <person name="Lombard V."/>
            <person name="Henrissat B."/>
            <person name="Knabe N."/>
            <person name="Kuees U."/>
            <person name="Lilly W.W."/>
            <person name="Lindquist E."/>
            <person name="Lucas S."/>
            <person name="Magnuson J.K."/>
            <person name="Piumi F."/>
            <person name="Raudaskoski M."/>
            <person name="Salamov A."/>
            <person name="Schmutz J."/>
            <person name="Schwarze F.W.M.R."/>
            <person name="vanKuyk P.A."/>
            <person name="Horton J.S."/>
            <person name="Grigoriev I.V."/>
            <person name="Woesten H.A.B."/>
        </authorList>
    </citation>
    <scope>NUCLEOTIDE SEQUENCE [LARGE SCALE GENOMIC DNA]</scope>
    <source>
        <strain evidence="4">H4-8 / FGSC 9210</strain>
    </source>
</reference>
<dbReference type="GeneID" id="9590793"/>
<feature type="region of interest" description="Disordered" evidence="1">
    <location>
        <begin position="61"/>
        <end position="89"/>
    </location>
</feature>
<evidence type="ECO:0000313" key="3">
    <source>
        <dbReference type="EMBL" id="EFI93939.1"/>
    </source>
</evidence>
<dbReference type="HOGENOM" id="CLU_2456032_0_0_1"/>
<feature type="signal peptide" evidence="2">
    <location>
        <begin position="1"/>
        <end position="25"/>
    </location>
</feature>
<keyword evidence="2" id="KW-0732">Signal</keyword>
<proteinExistence type="predicted"/>
<keyword evidence="4" id="KW-1185">Reference proteome</keyword>
<accession>D8QD63</accession>
<dbReference type="OrthoDB" id="10380908at2759"/>
<sequence>MAAARGAGMAVACMASIALSAGGMAASAADARTYEGHSSMHKPGLAHGERSDRAMTSMEVSNIASHVPRPGDKMRTAMRSRAMSMHQRK</sequence>
<organism evidence="4">
    <name type="scientific">Schizophyllum commune (strain H4-8 / FGSC 9210)</name>
    <name type="common">Split gill fungus</name>
    <dbReference type="NCBI Taxonomy" id="578458"/>
    <lineage>
        <taxon>Eukaryota</taxon>
        <taxon>Fungi</taxon>
        <taxon>Dikarya</taxon>
        <taxon>Basidiomycota</taxon>
        <taxon>Agaricomycotina</taxon>
        <taxon>Agaricomycetes</taxon>
        <taxon>Agaricomycetidae</taxon>
        <taxon>Agaricales</taxon>
        <taxon>Schizophyllaceae</taxon>
        <taxon>Schizophyllum</taxon>
    </lineage>
</organism>
<dbReference type="VEuPathDB" id="FungiDB:SCHCODRAFT_02637900"/>
<name>D8QD63_SCHCM</name>
<feature type="compositionally biased region" description="Low complexity" evidence="1">
    <location>
        <begin position="77"/>
        <end position="89"/>
    </location>
</feature>
<feature type="non-terminal residue" evidence="3">
    <location>
        <position position="89"/>
    </location>
</feature>
<dbReference type="KEGG" id="scm:SCHCO_02637900"/>
<dbReference type="EMBL" id="GL377310">
    <property type="protein sequence ID" value="EFI93939.1"/>
    <property type="molecule type" value="Genomic_DNA"/>
</dbReference>
<feature type="chain" id="PRO_5003120787" evidence="2">
    <location>
        <begin position="26"/>
        <end position="89"/>
    </location>
</feature>
<dbReference type="InParanoid" id="D8QD63"/>
<evidence type="ECO:0000256" key="2">
    <source>
        <dbReference type="SAM" id="SignalP"/>
    </source>
</evidence>
<protein>
    <submittedName>
        <fullName evidence="3">Expressed protein</fullName>
    </submittedName>
</protein>
<gene>
    <name evidence="3" type="ORF">SCHCODRAFT_111806</name>
</gene>